<dbReference type="Gene3D" id="2.60.120.180">
    <property type="match status" value="1"/>
</dbReference>
<dbReference type="InterPro" id="IPR026444">
    <property type="entry name" value="Secre_tail"/>
</dbReference>
<reference evidence="5" key="1">
    <citation type="journal article" date="2019" name="Int. J. Syst. Evol. Microbiol.">
        <title>The Global Catalogue of Microorganisms (GCM) 10K type strain sequencing project: providing services to taxonomists for standard genome sequencing and annotation.</title>
        <authorList>
            <consortium name="The Broad Institute Genomics Platform"/>
            <consortium name="The Broad Institute Genome Sequencing Center for Infectious Disease"/>
            <person name="Wu L."/>
            <person name="Ma J."/>
        </authorList>
    </citation>
    <scope>NUCLEOTIDE SEQUENCE [LARGE SCALE GENOMIC DNA]</scope>
    <source>
        <strain evidence="5">CCUG 62114</strain>
    </source>
</reference>
<evidence type="ECO:0000313" key="5">
    <source>
        <dbReference type="Proteomes" id="UP001596997"/>
    </source>
</evidence>
<dbReference type="Proteomes" id="UP001596997">
    <property type="component" value="Unassembled WGS sequence"/>
</dbReference>
<evidence type="ECO:0000256" key="1">
    <source>
        <dbReference type="ARBA" id="ARBA00022729"/>
    </source>
</evidence>
<feature type="signal peptide" evidence="2">
    <location>
        <begin position="1"/>
        <end position="23"/>
    </location>
</feature>
<comment type="caution">
    <text evidence="4">The sequence shown here is derived from an EMBL/GenBank/DDBJ whole genome shotgun (WGS) entry which is preliminary data.</text>
</comment>
<dbReference type="Pfam" id="PF18962">
    <property type="entry name" value="Por_Secre_tail"/>
    <property type="match status" value="1"/>
</dbReference>
<proteinExistence type="predicted"/>
<feature type="chain" id="PRO_5046754219" evidence="2">
    <location>
        <begin position="24"/>
        <end position="491"/>
    </location>
</feature>
<dbReference type="NCBIfam" id="TIGR04183">
    <property type="entry name" value="Por_Secre_tail"/>
    <property type="match status" value="1"/>
</dbReference>
<evidence type="ECO:0000259" key="3">
    <source>
        <dbReference type="Pfam" id="PF18962"/>
    </source>
</evidence>
<sequence length="491" mass="55447">MKYIDLFSYAILLNIACVQITLAQVTTVASQNTMIKPNHNYGLTNPLHDENSPMTYNPSEIDTKGAAFSINYTNQGGTSFDGYPNGGIGGFKVGGVYYPGNRSVCGMPIQIQDLAHNLRINWKTSQTNANDADDKWWATINVIFDSGSETSAPVATNRDYDLVIQHISYQQDSFTDLANPGGRYWYFARNTDNSIKPFVLYINGVAYSWAVRYKFFDYPEGHPKEHKNNKVHIKFIPIDNENPIPNLDHSLKLFIDCTKDYIQYLTLTQDELNLANEKVAEPSLWIKSIQAGYEVYEGSSTLANDYFFMTIDDIAPNSLTNLVAIEQNEGVSLNWDASADEAFDTYTVYRSTNNEAYTELVSGLRTNNYVDNTVGTGLYSYYVTALDRSFNESGQSNVEDVTIDVLSVDEEEVTNSIIVYSNPTSDIVNLLIENDKLLNGRIQVFDFMGRFVKSLPIVDKYIQFKLNEASGVYFLKIFRKDNVITKRVLKL</sequence>
<dbReference type="EMBL" id="JBHTJM010000002">
    <property type="protein sequence ID" value="MFD0962888.1"/>
    <property type="molecule type" value="Genomic_DNA"/>
</dbReference>
<dbReference type="RefSeq" id="WP_377713007.1">
    <property type="nucleotide sequence ID" value="NZ_JBHTJM010000002.1"/>
</dbReference>
<keyword evidence="5" id="KW-1185">Reference proteome</keyword>
<protein>
    <submittedName>
        <fullName evidence="4">T9SS type A sorting domain-containing protein</fullName>
    </submittedName>
</protein>
<keyword evidence="1 2" id="KW-0732">Signal</keyword>
<organism evidence="4 5">
    <name type="scientific">Pseudofulvibacter geojedonensis</name>
    <dbReference type="NCBI Taxonomy" id="1123758"/>
    <lineage>
        <taxon>Bacteria</taxon>
        <taxon>Pseudomonadati</taxon>
        <taxon>Bacteroidota</taxon>
        <taxon>Flavobacteriia</taxon>
        <taxon>Flavobacteriales</taxon>
        <taxon>Flavobacteriaceae</taxon>
        <taxon>Pseudofulvibacter</taxon>
    </lineage>
</organism>
<accession>A0ABW3HZE1</accession>
<dbReference type="InterPro" id="IPR013319">
    <property type="entry name" value="GH11/12"/>
</dbReference>
<dbReference type="Gene3D" id="2.60.40.10">
    <property type="entry name" value="Immunoglobulins"/>
    <property type="match status" value="1"/>
</dbReference>
<name>A0ABW3HZE1_9FLAO</name>
<dbReference type="InterPro" id="IPR013783">
    <property type="entry name" value="Ig-like_fold"/>
</dbReference>
<evidence type="ECO:0000256" key="2">
    <source>
        <dbReference type="SAM" id="SignalP"/>
    </source>
</evidence>
<feature type="domain" description="Secretion system C-terminal sorting" evidence="3">
    <location>
        <begin position="419"/>
        <end position="488"/>
    </location>
</feature>
<gene>
    <name evidence="4" type="ORF">ACFQ1O_02600</name>
</gene>
<evidence type="ECO:0000313" key="4">
    <source>
        <dbReference type="EMBL" id="MFD0962888.1"/>
    </source>
</evidence>